<name>T1F9L1_HELRO</name>
<reference evidence="3" key="3">
    <citation type="submission" date="2015-06" db="UniProtKB">
        <authorList>
            <consortium name="EnsemblMetazoa"/>
        </authorList>
    </citation>
    <scope>IDENTIFICATION</scope>
</reference>
<dbReference type="EMBL" id="AMQM01005411">
    <property type="status" value="NOT_ANNOTATED_CDS"/>
    <property type="molecule type" value="Genomic_DNA"/>
</dbReference>
<gene>
    <name evidence="3" type="primary">20205510</name>
    <name evidence="2" type="ORF">HELRODRAFT_175728</name>
</gene>
<reference evidence="2 4" key="2">
    <citation type="journal article" date="2013" name="Nature">
        <title>Insights into bilaterian evolution from three spiralian genomes.</title>
        <authorList>
            <person name="Simakov O."/>
            <person name="Marletaz F."/>
            <person name="Cho S.J."/>
            <person name="Edsinger-Gonzales E."/>
            <person name="Havlak P."/>
            <person name="Hellsten U."/>
            <person name="Kuo D.H."/>
            <person name="Larsson T."/>
            <person name="Lv J."/>
            <person name="Arendt D."/>
            <person name="Savage R."/>
            <person name="Osoegawa K."/>
            <person name="de Jong P."/>
            <person name="Grimwood J."/>
            <person name="Chapman J.A."/>
            <person name="Shapiro H."/>
            <person name="Aerts A."/>
            <person name="Otillar R.P."/>
            <person name="Terry A.Y."/>
            <person name="Boore J.L."/>
            <person name="Grigoriev I.V."/>
            <person name="Lindberg D.R."/>
            <person name="Seaver E.C."/>
            <person name="Weisblat D.A."/>
            <person name="Putnam N.H."/>
            <person name="Rokhsar D.S."/>
        </authorList>
    </citation>
    <scope>NUCLEOTIDE SEQUENCE</scope>
</reference>
<dbReference type="HOGENOM" id="CLU_2266616_0_0_1"/>
<evidence type="ECO:0000256" key="1">
    <source>
        <dbReference type="SAM" id="MobiDB-lite"/>
    </source>
</evidence>
<dbReference type="EMBL" id="KB096945">
    <property type="protein sequence ID" value="ESO00333.1"/>
    <property type="molecule type" value="Genomic_DNA"/>
</dbReference>
<reference evidence="4" key="1">
    <citation type="submission" date="2012-12" db="EMBL/GenBank/DDBJ databases">
        <authorList>
            <person name="Hellsten U."/>
            <person name="Grimwood J."/>
            <person name="Chapman J.A."/>
            <person name="Shapiro H."/>
            <person name="Aerts A."/>
            <person name="Otillar R.P."/>
            <person name="Terry A.Y."/>
            <person name="Boore J.L."/>
            <person name="Simakov O."/>
            <person name="Marletaz F."/>
            <person name="Cho S.-J."/>
            <person name="Edsinger-Gonzales E."/>
            <person name="Havlak P."/>
            <person name="Kuo D.-H."/>
            <person name="Larsson T."/>
            <person name="Lv J."/>
            <person name="Arendt D."/>
            <person name="Savage R."/>
            <person name="Osoegawa K."/>
            <person name="de Jong P."/>
            <person name="Lindberg D.R."/>
            <person name="Seaver E.C."/>
            <person name="Weisblat D.A."/>
            <person name="Putnam N.H."/>
            <person name="Grigoriev I.V."/>
            <person name="Rokhsar D.S."/>
        </authorList>
    </citation>
    <scope>NUCLEOTIDE SEQUENCE</scope>
</reference>
<proteinExistence type="predicted"/>
<evidence type="ECO:0000313" key="3">
    <source>
        <dbReference type="EnsemblMetazoa" id="HelroP175728"/>
    </source>
</evidence>
<evidence type="ECO:0000313" key="4">
    <source>
        <dbReference type="Proteomes" id="UP000015101"/>
    </source>
</evidence>
<dbReference type="RefSeq" id="XP_009021383.1">
    <property type="nucleotide sequence ID" value="XM_009023135.1"/>
</dbReference>
<dbReference type="InParanoid" id="T1F9L1"/>
<dbReference type="GeneID" id="20205510"/>
<accession>T1F9L1</accession>
<organism evidence="3 4">
    <name type="scientific">Helobdella robusta</name>
    <name type="common">Californian leech</name>
    <dbReference type="NCBI Taxonomy" id="6412"/>
    <lineage>
        <taxon>Eukaryota</taxon>
        <taxon>Metazoa</taxon>
        <taxon>Spiralia</taxon>
        <taxon>Lophotrochozoa</taxon>
        <taxon>Annelida</taxon>
        <taxon>Clitellata</taxon>
        <taxon>Hirudinea</taxon>
        <taxon>Rhynchobdellida</taxon>
        <taxon>Glossiphoniidae</taxon>
        <taxon>Helobdella</taxon>
    </lineage>
</organism>
<dbReference type="EnsemblMetazoa" id="HelroT175728">
    <property type="protein sequence ID" value="HelroP175728"/>
    <property type="gene ID" value="HelroG175728"/>
</dbReference>
<sequence length="103" mass="11773">MWQKTHGKVSYGESGITSTQVSKDNNQDSTSNTLNWRLRPIKTILAKTGINSSLEEKRRVVKEMKNRYGEFAEFSESPMKAAELAEFLRRLGKNDRSIASDYN</sequence>
<evidence type="ECO:0000313" key="2">
    <source>
        <dbReference type="EMBL" id="ESO00333.1"/>
    </source>
</evidence>
<keyword evidence="4" id="KW-1185">Reference proteome</keyword>
<dbReference type="Proteomes" id="UP000015101">
    <property type="component" value="Unassembled WGS sequence"/>
</dbReference>
<feature type="region of interest" description="Disordered" evidence="1">
    <location>
        <begin position="1"/>
        <end position="33"/>
    </location>
</feature>
<feature type="compositionally biased region" description="Polar residues" evidence="1">
    <location>
        <begin position="15"/>
        <end position="33"/>
    </location>
</feature>
<dbReference type="KEGG" id="hro:HELRODRAFT_175728"/>
<dbReference type="CTD" id="20205510"/>
<protein>
    <submittedName>
        <fullName evidence="2 3">Uncharacterized protein</fullName>
    </submittedName>
</protein>
<dbReference type="AlphaFoldDB" id="T1F9L1"/>